<keyword evidence="5" id="KW-0812">Transmembrane</keyword>
<dbReference type="InterPro" id="IPR007221">
    <property type="entry name" value="MreC"/>
</dbReference>
<comment type="similarity">
    <text evidence="1">Belongs to the MreC family.</text>
</comment>
<dbReference type="NCBIfam" id="TIGR00219">
    <property type="entry name" value="mreC"/>
    <property type="match status" value="1"/>
</dbReference>
<evidence type="ECO:0000259" key="6">
    <source>
        <dbReference type="Pfam" id="PF04085"/>
    </source>
</evidence>
<keyword evidence="5" id="KW-1133">Transmembrane helix</keyword>
<gene>
    <name evidence="7" type="ORF">Bandiella_01457</name>
</gene>
<dbReference type="Proteomes" id="UP001327219">
    <property type="component" value="Chromosome"/>
</dbReference>
<organism evidence="7 8">
    <name type="scientific">Candidatus Bandiella euplotis</name>
    <dbReference type="NCBI Taxonomy" id="1664265"/>
    <lineage>
        <taxon>Bacteria</taxon>
        <taxon>Pseudomonadati</taxon>
        <taxon>Pseudomonadota</taxon>
        <taxon>Alphaproteobacteria</taxon>
        <taxon>Rickettsiales</taxon>
        <taxon>Candidatus Midichloriaceae</taxon>
        <taxon>Candidatus Bandiella</taxon>
    </lineage>
</organism>
<dbReference type="InterPro" id="IPR042175">
    <property type="entry name" value="Cell/Rod_MreC_2"/>
</dbReference>
<reference evidence="7 8" key="1">
    <citation type="submission" date="2022-11" db="EMBL/GenBank/DDBJ databases">
        <title>Host association and intracellularity evolved multiple times independently in the Rickettsiales.</title>
        <authorList>
            <person name="Castelli M."/>
            <person name="Nardi T."/>
            <person name="Gammuto L."/>
            <person name="Bellinzona G."/>
            <person name="Sabaneyeva E."/>
            <person name="Potekhin A."/>
            <person name="Serra V."/>
            <person name="Petroni G."/>
            <person name="Sassera D."/>
        </authorList>
    </citation>
    <scope>NUCLEOTIDE SEQUENCE [LARGE SCALE GENOMIC DNA]</scope>
    <source>
        <strain evidence="7 8">NDG2</strain>
    </source>
</reference>
<evidence type="ECO:0000256" key="1">
    <source>
        <dbReference type="ARBA" id="ARBA00009369"/>
    </source>
</evidence>
<dbReference type="Gene3D" id="2.40.10.350">
    <property type="entry name" value="Rod shape-determining protein MreC, domain 2"/>
    <property type="match status" value="1"/>
</dbReference>
<evidence type="ECO:0000256" key="2">
    <source>
        <dbReference type="ARBA" id="ARBA00013855"/>
    </source>
</evidence>
<dbReference type="PANTHER" id="PTHR34138">
    <property type="entry name" value="CELL SHAPE-DETERMINING PROTEIN MREC"/>
    <property type="match status" value="1"/>
</dbReference>
<dbReference type="Gene3D" id="2.40.10.340">
    <property type="entry name" value="Rod shape-determining protein MreC, domain 1"/>
    <property type="match status" value="1"/>
</dbReference>
<evidence type="ECO:0000256" key="5">
    <source>
        <dbReference type="SAM" id="Phobius"/>
    </source>
</evidence>
<dbReference type="EMBL" id="CP110820">
    <property type="protein sequence ID" value="WPX97308.1"/>
    <property type="molecule type" value="Genomic_DNA"/>
</dbReference>
<evidence type="ECO:0000256" key="3">
    <source>
        <dbReference type="ARBA" id="ARBA00022960"/>
    </source>
</evidence>
<proteinExistence type="inferred from homology"/>
<evidence type="ECO:0000313" key="8">
    <source>
        <dbReference type="Proteomes" id="UP001327219"/>
    </source>
</evidence>
<keyword evidence="8" id="KW-1185">Reference proteome</keyword>
<evidence type="ECO:0000256" key="4">
    <source>
        <dbReference type="ARBA" id="ARBA00032089"/>
    </source>
</evidence>
<name>A0ABZ0UQ86_9RICK</name>
<keyword evidence="3" id="KW-0133">Cell shape</keyword>
<dbReference type="RefSeq" id="WP_323732857.1">
    <property type="nucleotide sequence ID" value="NZ_CP110820.1"/>
</dbReference>
<sequence length="286" mass="32828">MVKDRYRTKKIDLLSSNTKLFKTVYGKLFLLIVFSITLVCLNVPSFKTFRDRAHDVSGATYSIVSYPIYWVKNNYDAVREYLTTLREGKEIYLENQKLKEDLLHLNLVKEENEELKRLLNFQNNFVFSKITGRVVLESNEDLYSQYLLNIGLKNGVQKGNAVISHNRLVGRVIDVSEKTSKIQLLTDKDSKVSISIVNTSYKGIATGTYSNNRLKILYLPSDAKLEVGQMVVTSGVKHSMPYGLYVGKIVKYDNEFYIEVSESFNKKFALASILRLQENFADARKK</sequence>
<dbReference type="InterPro" id="IPR055342">
    <property type="entry name" value="MreC_beta-barrel_core"/>
</dbReference>
<dbReference type="PANTHER" id="PTHR34138:SF1">
    <property type="entry name" value="CELL SHAPE-DETERMINING PROTEIN MREC"/>
    <property type="match status" value="1"/>
</dbReference>
<protein>
    <recommendedName>
        <fullName evidence="2">Cell shape-determining protein MreC</fullName>
    </recommendedName>
    <alternativeName>
        <fullName evidence="4">Cell shape protein MreC</fullName>
    </alternativeName>
</protein>
<keyword evidence="5" id="KW-0472">Membrane</keyword>
<evidence type="ECO:0000313" key="7">
    <source>
        <dbReference type="EMBL" id="WPX97308.1"/>
    </source>
</evidence>
<dbReference type="InterPro" id="IPR042177">
    <property type="entry name" value="Cell/Rod_1"/>
</dbReference>
<feature type="transmembrane region" description="Helical" evidence="5">
    <location>
        <begin position="24"/>
        <end position="43"/>
    </location>
</feature>
<dbReference type="Pfam" id="PF04085">
    <property type="entry name" value="MreC"/>
    <property type="match status" value="1"/>
</dbReference>
<accession>A0ABZ0UQ86</accession>
<feature type="domain" description="Rod shape-determining protein MreC beta-barrel core" evidence="6">
    <location>
        <begin position="134"/>
        <end position="255"/>
    </location>
</feature>